<comment type="caution">
    <text evidence="1">The sequence shown here is derived from an EMBL/GenBank/DDBJ whole genome shotgun (WGS) entry which is preliminary data.</text>
</comment>
<accession>A0A645BU91</accession>
<dbReference type="AlphaFoldDB" id="A0A645BU91"/>
<organism evidence="1">
    <name type="scientific">bioreactor metagenome</name>
    <dbReference type="NCBI Taxonomy" id="1076179"/>
    <lineage>
        <taxon>unclassified sequences</taxon>
        <taxon>metagenomes</taxon>
        <taxon>ecological metagenomes</taxon>
    </lineage>
</organism>
<gene>
    <name evidence="1" type="ORF">SDC9_115936</name>
</gene>
<dbReference type="EMBL" id="VSSQ01022590">
    <property type="protein sequence ID" value="MPM68999.1"/>
    <property type="molecule type" value="Genomic_DNA"/>
</dbReference>
<evidence type="ECO:0000313" key="1">
    <source>
        <dbReference type="EMBL" id="MPM68999.1"/>
    </source>
</evidence>
<reference evidence="1" key="1">
    <citation type="submission" date="2019-08" db="EMBL/GenBank/DDBJ databases">
        <authorList>
            <person name="Kucharzyk K."/>
            <person name="Murdoch R.W."/>
            <person name="Higgins S."/>
            <person name="Loffler F."/>
        </authorList>
    </citation>
    <scope>NUCLEOTIDE SEQUENCE</scope>
</reference>
<protein>
    <submittedName>
        <fullName evidence="1">Uncharacterized protein</fullName>
    </submittedName>
</protein>
<sequence>MAELHINAVCAHCLGNAGSFGKLIHNVFHLFFAQQIAAQPVNGFDGDPA</sequence>
<proteinExistence type="predicted"/>
<name>A0A645BU91_9ZZZZ</name>